<reference evidence="2 3" key="1">
    <citation type="submission" date="2017-01" db="EMBL/GenBank/DDBJ databases">
        <authorList>
            <person name="Mah S.A."/>
            <person name="Swanson W.J."/>
            <person name="Moy G.W."/>
            <person name="Vacquier V.D."/>
        </authorList>
    </citation>
    <scope>NUCLEOTIDE SEQUENCE [LARGE SCALE GENOMIC DNA]</scope>
    <source>
        <strain evidence="2 3">DSM 7027</strain>
    </source>
</reference>
<protein>
    <submittedName>
        <fullName evidence="2">Uncharacterized protein</fullName>
    </submittedName>
</protein>
<gene>
    <name evidence="2" type="ORF">SAMN05421647_10194</name>
</gene>
<dbReference type="Pfam" id="PF19931">
    <property type="entry name" value="DUF6394"/>
    <property type="match status" value="1"/>
</dbReference>
<evidence type="ECO:0000313" key="3">
    <source>
        <dbReference type="Proteomes" id="UP000186895"/>
    </source>
</evidence>
<feature type="transmembrane region" description="Helical" evidence="1">
    <location>
        <begin position="96"/>
        <end position="120"/>
    </location>
</feature>
<organism evidence="2 3">
    <name type="scientific">Marinobacterium stanieri</name>
    <dbReference type="NCBI Taxonomy" id="49186"/>
    <lineage>
        <taxon>Bacteria</taxon>
        <taxon>Pseudomonadati</taxon>
        <taxon>Pseudomonadota</taxon>
        <taxon>Gammaproteobacteria</taxon>
        <taxon>Oceanospirillales</taxon>
        <taxon>Oceanospirillaceae</taxon>
        <taxon>Marinobacterium</taxon>
    </lineage>
</organism>
<keyword evidence="3" id="KW-1185">Reference proteome</keyword>
<keyword evidence="1" id="KW-1133">Transmembrane helix</keyword>
<evidence type="ECO:0000256" key="1">
    <source>
        <dbReference type="SAM" id="Phobius"/>
    </source>
</evidence>
<dbReference type="eggNOG" id="ENOG503185S">
    <property type="taxonomic scope" value="Bacteria"/>
</dbReference>
<name>A0A1N6N7G5_9GAMM</name>
<sequence length="127" mass="13671">MNREKVIFAFFIVLALTLNFGFVLGEIDNAEHHDVFELFAALVVSLICTVLKFGDRTHLGALMLATSLVADLQLILAAVFWGYGEQVAATGMTAKMMASVVSFAAGALVANLISVILLVVETALIRR</sequence>
<dbReference type="InterPro" id="IPR045655">
    <property type="entry name" value="DUF6394"/>
</dbReference>
<keyword evidence="1" id="KW-0812">Transmembrane</keyword>
<proteinExistence type="predicted"/>
<feature type="transmembrane region" description="Helical" evidence="1">
    <location>
        <begin position="61"/>
        <end position="84"/>
    </location>
</feature>
<dbReference type="AlphaFoldDB" id="A0A1N6N7G5"/>
<accession>A0A1N6N7G5</accession>
<feature type="transmembrane region" description="Helical" evidence="1">
    <location>
        <begin position="35"/>
        <end position="54"/>
    </location>
</feature>
<evidence type="ECO:0000313" key="2">
    <source>
        <dbReference type="EMBL" id="SIP87995.1"/>
    </source>
</evidence>
<dbReference type="RefSeq" id="WP_010321978.1">
    <property type="nucleotide sequence ID" value="NZ_FTMN01000001.1"/>
</dbReference>
<keyword evidence="1" id="KW-0472">Membrane</keyword>
<dbReference type="Proteomes" id="UP000186895">
    <property type="component" value="Unassembled WGS sequence"/>
</dbReference>
<dbReference type="EMBL" id="FTMN01000001">
    <property type="protein sequence ID" value="SIP87995.1"/>
    <property type="molecule type" value="Genomic_DNA"/>
</dbReference>
<dbReference type="STRING" id="49186.SAMN05421647_10194"/>